<proteinExistence type="predicted"/>
<dbReference type="RefSeq" id="WP_257632668.1">
    <property type="nucleotide sequence ID" value="NZ_JANIIC010000027.1"/>
</dbReference>
<gene>
    <name evidence="1" type="ORF">NQU54_22635</name>
</gene>
<dbReference type="Proteomes" id="UP001142400">
    <property type="component" value="Unassembled WGS sequence"/>
</dbReference>
<protein>
    <submittedName>
        <fullName evidence="1">Uncharacterized protein</fullName>
    </submittedName>
</protein>
<sequence length="70" mass="7901">MTTNHTPTDDRDAAIHWAAVAIGLKESREQRGKPLTAAEQAAFERYQDAARQHGITDAQIREYLRNLPAR</sequence>
<name>A0A9X2LYB3_STRMQ</name>
<evidence type="ECO:0000313" key="1">
    <source>
        <dbReference type="EMBL" id="MCQ8831789.1"/>
    </source>
</evidence>
<reference evidence="1" key="1">
    <citation type="submission" date="2022-06" db="EMBL/GenBank/DDBJ databases">
        <title>WGS of actinobacteria.</title>
        <authorList>
            <person name="Thawai C."/>
        </authorList>
    </citation>
    <scope>NUCLEOTIDE SEQUENCE</scope>
    <source>
        <strain evidence="1">DSM 42010</strain>
    </source>
</reference>
<comment type="caution">
    <text evidence="1">The sequence shown here is derived from an EMBL/GenBank/DDBJ whole genome shotgun (WGS) entry which is preliminary data.</text>
</comment>
<organism evidence="1 2">
    <name type="scientific">Streptomyces malaysiensis subsp. samsunensis</name>
    <dbReference type="NCBI Taxonomy" id="459658"/>
    <lineage>
        <taxon>Bacteria</taxon>
        <taxon>Bacillati</taxon>
        <taxon>Actinomycetota</taxon>
        <taxon>Actinomycetes</taxon>
        <taxon>Kitasatosporales</taxon>
        <taxon>Streptomycetaceae</taxon>
        <taxon>Streptomyces</taxon>
        <taxon>Streptomyces violaceusniger group</taxon>
    </lineage>
</organism>
<dbReference type="AlphaFoldDB" id="A0A9X2LYB3"/>
<evidence type="ECO:0000313" key="2">
    <source>
        <dbReference type="Proteomes" id="UP001142400"/>
    </source>
</evidence>
<accession>A0A9X2LYB3</accession>
<dbReference type="EMBL" id="JANIIC010000027">
    <property type="protein sequence ID" value="MCQ8831789.1"/>
    <property type="molecule type" value="Genomic_DNA"/>
</dbReference>
<keyword evidence="2" id="KW-1185">Reference proteome</keyword>